<keyword evidence="1" id="KW-1133">Transmembrane helix</keyword>
<feature type="transmembrane region" description="Helical" evidence="1">
    <location>
        <begin position="149"/>
        <end position="165"/>
    </location>
</feature>
<keyword evidence="3" id="KW-1185">Reference proteome</keyword>
<evidence type="ECO:0000256" key="1">
    <source>
        <dbReference type="SAM" id="Phobius"/>
    </source>
</evidence>
<sequence length="166" mass="17055">MPTKKRSRSRRAGESAYGALLLGRNILIGLVAVVLLVAGVWTSWDNAQHAMFPKDGNTGTMTVEACSDSRCSGPFVSESGGSAPSDVRINESATRDLGDTLAVSIKPGTDEVVRTGAGGILHSWIPFGGALALAAVVVGGGLRMKRTGWTLGISGIAVMVGAFVAL</sequence>
<protein>
    <submittedName>
        <fullName evidence="2">Uncharacterized protein</fullName>
    </submittedName>
</protein>
<proteinExistence type="predicted"/>
<evidence type="ECO:0000313" key="3">
    <source>
        <dbReference type="Proteomes" id="UP000694501"/>
    </source>
</evidence>
<dbReference type="EMBL" id="JAELVF020000001">
    <property type="protein sequence ID" value="MBU7598502.1"/>
    <property type="molecule type" value="Genomic_DNA"/>
</dbReference>
<comment type="caution">
    <text evidence="2">The sequence shown here is derived from an EMBL/GenBank/DDBJ whole genome shotgun (WGS) entry which is preliminary data.</text>
</comment>
<dbReference type="AlphaFoldDB" id="A0A949JEC7"/>
<accession>A0A949JEC7</accession>
<dbReference type="RefSeq" id="WP_211041372.1">
    <property type="nucleotide sequence ID" value="NZ_JAELVF020000001.1"/>
</dbReference>
<name>A0A949JEC7_9ACTN</name>
<feature type="transmembrane region" description="Helical" evidence="1">
    <location>
        <begin position="21"/>
        <end position="44"/>
    </location>
</feature>
<organism evidence="2 3">
    <name type="scientific">Streptomyces tardus</name>
    <dbReference type="NCBI Taxonomy" id="2780544"/>
    <lineage>
        <taxon>Bacteria</taxon>
        <taxon>Bacillati</taxon>
        <taxon>Actinomycetota</taxon>
        <taxon>Actinomycetes</taxon>
        <taxon>Kitasatosporales</taxon>
        <taxon>Streptomycetaceae</taxon>
        <taxon>Streptomyces</taxon>
    </lineage>
</organism>
<keyword evidence="1" id="KW-0472">Membrane</keyword>
<keyword evidence="1" id="KW-0812">Transmembrane</keyword>
<feature type="transmembrane region" description="Helical" evidence="1">
    <location>
        <begin position="124"/>
        <end position="142"/>
    </location>
</feature>
<dbReference type="Proteomes" id="UP000694501">
    <property type="component" value="Unassembled WGS sequence"/>
</dbReference>
<gene>
    <name evidence="2" type="ORF">JGS22_012975</name>
</gene>
<evidence type="ECO:0000313" key="2">
    <source>
        <dbReference type="EMBL" id="MBU7598502.1"/>
    </source>
</evidence>
<reference evidence="2" key="1">
    <citation type="submission" date="2021-06" db="EMBL/GenBank/DDBJ databases">
        <title>Sequencing of actinobacteria type strains.</title>
        <authorList>
            <person name="Nguyen G.-S."/>
            <person name="Wentzel A."/>
        </authorList>
    </citation>
    <scope>NUCLEOTIDE SEQUENCE</scope>
    <source>
        <strain evidence="2">P38-E01</strain>
    </source>
</reference>